<dbReference type="Pfam" id="PF00144">
    <property type="entry name" value="Beta-lactamase"/>
    <property type="match status" value="1"/>
</dbReference>
<reference evidence="3 4" key="1">
    <citation type="submission" date="2020-10" db="EMBL/GenBank/DDBJ databases">
        <title>Phylogeny of dyella-like bacteria.</title>
        <authorList>
            <person name="Fu J."/>
        </authorList>
    </citation>
    <scope>NUCLEOTIDE SEQUENCE [LARGE SCALE GENOMIC DNA]</scope>
    <source>
        <strain evidence="3 4">KACC 19113</strain>
    </source>
</reference>
<dbReference type="InterPro" id="IPR001466">
    <property type="entry name" value="Beta-lactam-related"/>
</dbReference>
<evidence type="ECO:0000313" key="4">
    <source>
        <dbReference type="Proteomes" id="UP001620339"/>
    </source>
</evidence>
<feature type="domain" description="Beta-lactamase-related" evidence="2">
    <location>
        <begin position="50"/>
        <end position="379"/>
    </location>
</feature>
<dbReference type="PANTHER" id="PTHR46825:SF9">
    <property type="entry name" value="BETA-LACTAMASE-RELATED DOMAIN-CONTAINING PROTEIN"/>
    <property type="match status" value="1"/>
</dbReference>
<comment type="caution">
    <text evidence="3">The sequence shown here is derived from an EMBL/GenBank/DDBJ whole genome shotgun (WGS) entry which is preliminary data.</text>
</comment>
<dbReference type="InterPro" id="IPR012338">
    <property type="entry name" value="Beta-lactam/transpept-like"/>
</dbReference>
<keyword evidence="1" id="KW-0732">Signal</keyword>
<gene>
    <name evidence="3" type="ORF">ISP25_19710</name>
</gene>
<dbReference type="SUPFAM" id="SSF56601">
    <property type="entry name" value="beta-lactamase/transpeptidase-like"/>
    <property type="match status" value="1"/>
</dbReference>
<keyword evidence="4" id="KW-1185">Reference proteome</keyword>
<name>A0ABW8JC74_9GAMM</name>
<dbReference type="InterPro" id="IPR050491">
    <property type="entry name" value="AmpC-like"/>
</dbReference>
<evidence type="ECO:0000256" key="1">
    <source>
        <dbReference type="SAM" id="SignalP"/>
    </source>
</evidence>
<feature type="chain" id="PRO_5046992626" evidence="1">
    <location>
        <begin position="39"/>
        <end position="403"/>
    </location>
</feature>
<sequence length="403" mass="42564">MGTAGDSALGQPKGIESMSKVTLAVAIVLSIAALHANAAVATPMTSGDEVDQAVKQYMQAHKIPGASVAIIEDGKVVKESNYGLASVELGVPVTNDTQYTLASTTKEFTAVAIMTLVQEGKLSLDKPVRSYLPELPASWGAVTLRHCLSHTSGLPDAVAADDVNVTPLAGTQAELMKLLVTRPVGEPGAKTVYNQTEYMLLAEVIERVTGKPFRTYIDDRLLKPLGITDMHWGDSWEVIPGRASLYTTLEPTSDRSKLQLDAKGRPVESTSGIHAFGSKGIPEFLSPAAGLNANIGAIAKWESALWSGKVIKPETLAMMGTPYKLHDGSAGDFGLELMPYPLPATGESSVSSGGGAAVWITTIPRSHLTAIVLTNLQGCMPPMLAAEVLQAYEKQAKVTGRKS</sequence>
<protein>
    <submittedName>
        <fullName evidence="3">Beta-lactamase family protein</fullName>
    </submittedName>
</protein>
<evidence type="ECO:0000313" key="3">
    <source>
        <dbReference type="EMBL" id="MFK2879303.1"/>
    </source>
</evidence>
<proteinExistence type="predicted"/>
<dbReference type="Proteomes" id="UP001620339">
    <property type="component" value="Unassembled WGS sequence"/>
</dbReference>
<dbReference type="EMBL" id="JADIKK010000008">
    <property type="protein sequence ID" value="MFK2879303.1"/>
    <property type="molecule type" value="Genomic_DNA"/>
</dbReference>
<organism evidence="3 4">
    <name type="scientific">Rhodanobacter hydrolyticus</name>
    <dbReference type="NCBI Taxonomy" id="2250595"/>
    <lineage>
        <taxon>Bacteria</taxon>
        <taxon>Pseudomonadati</taxon>
        <taxon>Pseudomonadota</taxon>
        <taxon>Gammaproteobacteria</taxon>
        <taxon>Lysobacterales</taxon>
        <taxon>Rhodanobacteraceae</taxon>
        <taxon>Rhodanobacter</taxon>
    </lineage>
</organism>
<feature type="signal peptide" evidence="1">
    <location>
        <begin position="1"/>
        <end position="38"/>
    </location>
</feature>
<dbReference type="RefSeq" id="WP_404616123.1">
    <property type="nucleotide sequence ID" value="NZ_JADIKK010000008.1"/>
</dbReference>
<dbReference type="PANTHER" id="PTHR46825">
    <property type="entry name" value="D-ALANYL-D-ALANINE-CARBOXYPEPTIDASE/ENDOPEPTIDASE AMPH"/>
    <property type="match status" value="1"/>
</dbReference>
<dbReference type="Gene3D" id="3.40.710.10">
    <property type="entry name" value="DD-peptidase/beta-lactamase superfamily"/>
    <property type="match status" value="1"/>
</dbReference>
<evidence type="ECO:0000259" key="2">
    <source>
        <dbReference type="Pfam" id="PF00144"/>
    </source>
</evidence>
<accession>A0ABW8JC74</accession>